<dbReference type="STRING" id="1036181.SAMN05421756_10686"/>
<keyword evidence="1" id="KW-0472">Membrane</keyword>
<evidence type="ECO:0008006" key="4">
    <source>
        <dbReference type="Google" id="ProtNLM"/>
    </source>
</evidence>
<keyword evidence="1" id="KW-1133">Transmembrane helix</keyword>
<accession>A0A1H9J4C4</accession>
<evidence type="ECO:0000313" key="2">
    <source>
        <dbReference type="EMBL" id="SEQ81637.1"/>
    </source>
</evidence>
<name>A0A1H9J4C4_9ACTN</name>
<dbReference type="AlphaFoldDB" id="A0A1H9J4C4"/>
<dbReference type="EMBL" id="FOFA01000006">
    <property type="protein sequence ID" value="SEQ81637.1"/>
    <property type="molecule type" value="Genomic_DNA"/>
</dbReference>
<reference evidence="3" key="1">
    <citation type="submission" date="2016-10" db="EMBL/GenBank/DDBJ databases">
        <authorList>
            <person name="Varghese N."/>
            <person name="Submissions S."/>
        </authorList>
    </citation>
    <scope>NUCLEOTIDE SEQUENCE [LARGE SCALE GENOMIC DNA]</scope>
    <source>
        <strain evidence="3">CGMCC 4.6856</strain>
    </source>
</reference>
<keyword evidence="3" id="KW-1185">Reference proteome</keyword>
<gene>
    <name evidence="2" type="ORF">SAMN05421756_10686</name>
</gene>
<dbReference type="Proteomes" id="UP000198504">
    <property type="component" value="Unassembled WGS sequence"/>
</dbReference>
<proteinExistence type="predicted"/>
<evidence type="ECO:0000256" key="1">
    <source>
        <dbReference type="SAM" id="Phobius"/>
    </source>
</evidence>
<protein>
    <recommendedName>
        <fullName evidence="4">PH domain-containing protein</fullName>
    </recommendedName>
</protein>
<keyword evidence="1" id="KW-0812">Transmembrane</keyword>
<evidence type="ECO:0000313" key="3">
    <source>
        <dbReference type="Proteomes" id="UP000198504"/>
    </source>
</evidence>
<feature type="transmembrane region" description="Helical" evidence="1">
    <location>
        <begin position="16"/>
        <end position="35"/>
    </location>
</feature>
<organism evidence="2 3">
    <name type="scientific">Microlunatus flavus</name>
    <dbReference type="NCBI Taxonomy" id="1036181"/>
    <lineage>
        <taxon>Bacteria</taxon>
        <taxon>Bacillati</taxon>
        <taxon>Actinomycetota</taxon>
        <taxon>Actinomycetes</taxon>
        <taxon>Propionibacteriales</taxon>
        <taxon>Propionibacteriaceae</taxon>
        <taxon>Microlunatus</taxon>
    </lineage>
</organism>
<feature type="transmembrane region" description="Helical" evidence="1">
    <location>
        <begin position="41"/>
        <end position="61"/>
    </location>
</feature>
<sequence length="185" mass="19381">MADGGPLAVRLAPVPLRPWAAALVPLLLLTAAGLVTRNVVLSIVGLVGLVAGLGIQLGFSWSRNRRGPVMVLDQEGLLVRGHPRVAWSDVDKVVVSPIHVGGSRALSLLTTLQYGDVVAFVPKAGVAMPPPPGGLTRELNGWEKTRQSRYGTNLTVVASLFDVSPRQLARAAHRLGAVPVEGADA</sequence>